<accession>B6ARU4</accession>
<dbReference type="PANTHER" id="PTHR34047">
    <property type="entry name" value="NUCLEAR INTRON MATURASE 1, MITOCHONDRIAL-RELATED"/>
    <property type="match status" value="1"/>
</dbReference>
<dbReference type="SUPFAM" id="SSF56672">
    <property type="entry name" value="DNA/RNA polymerases"/>
    <property type="match status" value="1"/>
</dbReference>
<keyword evidence="3" id="KW-0808">Transferase</keyword>
<proteinExistence type="inferred from homology"/>
<dbReference type="PANTHER" id="PTHR34047:SF8">
    <property type="entry name" value="PROTEIN YKFC"/>
    <property type="match status" value="1"/>
</dbReference>
<dbReference type="InterPro" id="IPR025960">
    <property type="entry name" value="RVT_N"/>
</dbReference>
<dbReference type="Gene3D" id="3.30.70.270">
    <property type="match status" value="1"/>
</dbReference>
<comment type="similarity">
    <text evidence="1">Belongs to the bacterial reverse transcriptase family.</text>
</comment>
<dbReference type="Pfam" id="PF00078">
    <property type="entry name" value="RVT_1"/>
    <property type="match status" value="1"/>
</dbReference>
<dbReference type="GO" id="GO:0003964">
    <property type="term" value="F:RNA-directed DNA polymerase activity"/>
    <property type="evidence" value="ECO:0007669"/>
    <property type="project" value="UniProtKB-KW"/>
</dbReference>
<reference evidence="3" key="2">
    <citation type="journal article" date="2008" name="PLoS Biol.">
        <title>Population genomic analysis of strain variation in Leptospirillum group II bacteria involved in acid mine drainage formation.</title>
        <authorList>
            <person name="Simmons S.L."/>
            <person name="Dibartolo G."/>
            <person name="Denef V.J."/>
            <person name="Goltsman D.S."/>
            <person name="Thelen M.P."/>
            <person name="Banfield J.F."/>
        </authorList>
    </citation>
    <scope>NUCLEOTIDE SEQUENCE [LARGE SCALE GENOMIC DNA]</scope>
</reference>
<keyword evidence="3" id="KW-0548">Nucleotidyltransferase</keyword>
<dbReference type="CDD" id="cd01651">
    <property type="entry name" value="RT_G2_intron"/>
    <property type="match status" value="1"/>
</dbReference>
<dbReference type="InterPro" id="IPR000477">
    <property type="entry name" value="RT_dom"/>
</dbReference>
<dbReference type="InterPro" id="IPR051083">
    <property type="entry name" value="GrpII_Intron_Splice-Mob/Def"/>
</dbReference>
<dbReference type="PROSITE" id="PS50878">
    <property type="entry name" value="RT_POL"/>
    <property type="match status" value="1"/>
</dbReference>
<keyword evidence="3" id="KW-0695">RNA-directed DNA polymerase</keyword>
<reference evidence="3" key="1">
    <citation type="journal article" date="2004" name="Nature">
        <title>Community structure and metabolism through reconstruction of microbial genomes from the environment.</title>
        <authorList>
            <person name="Tyson G.W."/>
            <person name="Chapman J."/>
            <person name="Hugenholtz P."/>
            <person name="Allen E.E."/>
            <person name="Ram R.J."/>
            <person name="Richardson P.M."/>
            <person name="Solovyev V.V."/>
            <person name="Rubin E.M."/>
            <person name="Rokhsar D.S."/>
            <person name="Banfield J.F."/>
        </authorList>
    </citation>
    <scope>NUCLEOTIDE SEQUENCE [LARGE SCALE GENOMIC DNA]</scope>
</reference>
<evidence type="ECO:0000313" key="3">
    <source>
        <dbReference type="EMBL" id="EDZ38190.1"/>
    </source>
</evidence>
<dbReference type="Pfam" id="PF13655">
    <property type="entry name" value="RVT_N"/>
    <property type="match status" value="1"/>
</dbReference>
<sequence>MGTQKNASRACAPKNAPPGIFQSWEQIPWKKMEGNVRKLQTRIAKAHREGKPGKVNALQRKLTRSLAAKCFAVKRVSENRGKNTPGVDRIVWKTPGEKLRAALSLKRRGYTPLPLRRILIPKKNGKQRPLGIPTLFDRAMQALFTMALIPIAESSADPNSYGFRPYRSTADAIAQCFIVLSRQISPQWILEGDIVGCFDNIDHEWMMTHIPMDKETLRKWLKAGYIYNRTLFPTQAGTPQGSIISPCLSNMVLDGLERILKERFSQKDKVHFCRYADDFIITGSSKELLEQEVRPAVEQFLRERGLELSPEKTRIVHIEEGFDFLGANIRKYGKKLLITPSRKNTASFLDKVRTIIKGSKAIAQKDLIQILNPIIRGWANFHRHIVAKQIFKWVDLQIWEGLWEWATRRHPEKGAYWVKDRYFRRKGPRDWVFTPPNGKGPELILTSATPIRRHIKIRKDANPFDPAWTGYFLDRKSRKEPQPDSWRNIGLSATSPKVLLL</sequence>
<dbReference type="Pfam" id="PF08388">
    <property type="entry name" value="GIIM"/>
    <property type="match status" value="1"/>
</dbReference>
<feature type="domain" description="Reverse transcriptase" evidence="2">
    <location>
        <begin position="101"/>
        <end position="329"/>
    </location>
</feature>
<dbReference type="InterPro" id="IPR043502">
    <property type="entry name" value="DNA/RNA_pol_sf"/>
</dbReference>
<dbReference type="InterPro" id="IPR030931">
    <property type="entry name" value="Group_II_RT_mat"/>
</dbReference>
<name>B6ARU4_9BACT</name>
<evidence type="ECO:0000259" key="2">
    <source>
        <dbReference type="PROSITE" id="PS50878"/>
    </source>
</evidence>
<dbReference type="EMBL" id="DS995262">
    <property type="protein sequence ID" value="EDZ38190.1"/>
    <property type="molecule type" value="Genomic_DNA"/>
</dbReference>
<dbReference type="InterPro" id="IPR013597">
    <property type="entry name" value="Mat_intron_G2"/>
</dbReference>
<protein>
    <submittedName>
        <fullName evidence="3">RNA-directed DNA polymerase</fullName>
    </submittedName>
</protein>
<dbReference type="InterPro" id="IPR043128">
    <property type="entry name" value="Rev_trsase/Diguanyl_cyclase"/>
</dbReference>
<dbReference type="NCBIfam" id="TIGR04416">
    <property type="entry name" value="group_II_RT_mat"/>
    <property type="match status" value="1"/>
</dbReference>
<dbReference type="AlphaFoldDB" id="B6ARU4"/>
<organism evidence="3">
    <name type="scientific">Leptospirillum sp. Group II '5-way CG'</name>
    <dbReference type="NCBI Taxonomy" id="419541"/>
    <lineage>
        <taxon>Bacteria</taxon>
        <taxon>Pseudomonadati</taxon>
        <taxon>Nitrospirota</taxon>
        <taxon>Nitrospiria</taxon>
        <taxon>Nitrospirales</taxon>
        <taxon>Nitrospiraceae</taxon>
        <taxon>Leptospirillum</taxon>
    </lineage>
</organism>
<gene>
    <name evidence="3" type="ORF">CGL2_11284009</name>
</gene>
<evidence type="ECO:0000256" key="1">
    <source>
        <dbReference type="ARBA" id="ARBA00034120"/>
    </source>
</evidence>